<evidence type="ECO:0000313" key="2">
    <source>
        <dbReference type="Proteomes" id="UP000623687"/>
    </source>
</evidence>
<organism evidence="1 2">
    <name type="scientific">Pleurotus ostreatus</name>
    <name type="common">Oyster mushroom</name>
    <name type="synonym">White-rot fungus</name>
    <dbReference type="NCBI Taxonomy" id="5322"/>
    <lineage>
        <taxon>Eukaryota</taxon>
        <taxon>Fungi</taxon>
        <taxon>Dikarya</taxon>
        <taxon>Basidiomycota</taxon>
        <taxon>Agaricomycotina</taxon>
        <taxon>Agaricomycetes</taxon>
        <taxon>Agaricomycetidae</taxon>
        <taxon>Agaricales</taxon>
        <taxon>Pleurotineae</taxon>
        <taxon>Pleurotaceae</taxon>
        <taxon>Pleurotus</taxon>
    </lineage>
</organism>
<sequence length="132" mass="14296">MSILAAWEFYDKHKAEITWDVVVINPFVFGPVIHDVASCDTLNTSSSDLLKVLPTPSTSLSAMSSETLTPTGSCWIDVRDLAEGHAKALEVPDAGGERIIISAGPYVWQDWIDVAQGLSPSVALPYCMVKEC</sequence>
<dbReference type="AlphaFoldDB" id="A0A8H7A7L7"/>
<dbReference type="EMBL" id="JACETU010000002">
    <property type="protein sequence ID" value="KAF7437550.1"/>
    <property type="molecule type" value="Genomic_DNA"/>
</dbReference>
<dbReference type="SUPFAM" id="SSF51735">
    <property type="entry name" value="NAD(P)-binding Rossmann-fold domains"/>
    <property type="match status" value="1"/>
</dbReference>
<gene>
    <name evidence="1" type="primary">GRE2_3</name>
    <name evidence="1" type="ORF">PC9H_004392</name>
</gene>
<protein>
    <submittedName>
        <fullName evidence="1">Methylglyoxal reductase (NADPH-dependent) gre2</fullName>
    </submittedName>
</protein>
<keyword evidence="2" id="KW-1185">Reference proteome</keyword>
<accession>A0A8H7A7L7</accession>
<dbReference type="Proteomes" id="UP000623687">
    <property type="component" value="Unassembled WGS sequence"/>
</dbReference>
<reference evidence="1" key="1">
    <citation type="submission" date="2019-07" db="EMBL/GenBank/DDBJ databases">
        <authorList>
            <person name="Palmer J.M."/>
        </authorList>
    </citation>
    <scope>NUCLEOTIDE SEQUENCE</scope>
    <source>
        <strain evidence="1">PC9</strain>
    </source>
</reference>
<dbReference type="VEuPathDB" id="FungiDB:PC9H_004392"/>
<comment type="caution">
    <text evidence="1">The sequence shown here is derived from an EMBL/GenBank/DDBJ whole genome shotgun (WGS) entry which is preliminary data.</text>
</comment>
<name>A0A8H7A7L7_PLEOS</name>
<dbReference type="OrthoDB" id="2735536at2759"/>
<dbReference type="Gene3D" id="3.40.50.720">
    <property type="entry name" value="NAD(P)-binding Rossmann-like Domain"/>
    <property type="match status" value="1"/>
</dbReference>
<dbReference type="RefSeq" id="XP_036635449.1">
    <property type="nucleotide sequence ID" value="XM_036773976.1"/>
</dbReference>
<dbReference type="GeneID" id="59374210"/>
<proteinExistence type="predicted"/>
<evidence type="ECO:0000313" key="1">
    <source>
        <dbReference type="EMBL" id="KAF7437550.1"/>
    </source>
</evidence>
<dbReference type="InterPro" id="IPR036291">
    <property type="entry name" value="NAD(P)-bd_dom_sf"/>
</dbReference>